<dbReference type="PANTHER" id="PTHR44086">
    <property type="entry name" value="THIOSULFATE SULFURTRANSFERASE RDL2, MITOCHONDRIAL-RELATED"/>
    <property type="match status" value="1"/>
</dbReference>
<feature type="domain" description="Rhodanese" evidence="1">
    <location>
        <begin position="68"/>
        <end position="167"/>
    </location>
</feature>
<dbReference type="SMART" id="SM00450">
    <property type="entry name" value="RHOD"/>
    <property type="match status" value="1"/>
</dbReference>
<evidence type="ECO:0000259" key="1">
    <source>
        <dbReference type="PROSITE" id="PS50206"/>
    </source>
</evidence>
<gene>
    <name evidence="2" type="ORF">AMK59_7744</name>
</gene>
<dbReference type="Pfam" id="PF00581">
    <property type="entry name" value="Rhodanese"/>
    <property type="match status" value="1"/>
</dbReference>
<dbReference type="Proteomes" id="UP000051574">
    <property type="component" value="Unassembled WGS sequence"/>
</dbReference>
<reference evidence="2 3" key="1">
    <citation type="submission" date="2015-09" db="EMBL/GenBank/DDBJ databases">
        <title>Draft genome of the scarab beetle Oryctes borbonicus.</title>
        <authorList>
            <person name="Meyer J.M."/>
            <person name="Markov G.V."/>
            <person name="Baskaran P."/>
            <person name="Herrmann M."/>
            <person name="Sommer R.J."/>
            <person name="Roedelsperger C."/>
        </authorList>
    </citation>
    <scope>NUCLEOTIDE SEQUENCE [LARGE SCALE GENOMIC DNA]</scope>
    <source>
        <strain evidence="2">OB123</strain>
        <tissue evidence="2">Whole animal</tissue>
    </source>
</reference>
<proteinExistence type="predicted"/>
<dbReference type="AlphaFoldDB" id="A0A0T6AZG1"/>
<organism evidence="2 3">
    <name type="scientific">Oryctes borbonicus</name>
    <dbReference type="NCBI Taxonomy" id="1629725"/>
    <lineage>
        <taxon>Eukaryota</taxon>
        <taxon>Metazoa</taxon>
        <taxon>Ecdysozoa</taxon>
        <taxon>Arthropoda</taxon>
        <taxon>Hexapoda</taxon>
        <taxon>Insecta</taxon>
        <taxon>Pterygota</taxon>
        <taxon>Neoptera</taxon>
        <taxon>Endopterygota</taxon>
        <taxon>Coleoptera</taxon>
        <taxon>Polyphaga</taxon>
        <taxon>Scarabaeiformia</taxon>
        <taxon>Scarabaeidae</taxon>
        <taxon>Dynastinae</taxon>
        <taxon>Oryctes</taxon>
    </lineage>
</organism>
<keyword evidence="3" id="KW-1185">Reference proteome</keyword>
<evidence type="ECO:0000313" key="3">
    <source>
        <dbReference type="Proteomes" id="UP000051574"/>
    </source>
</evidence>
<dbReference type="InterPro" id="IPR036873">
    <property type="entry name" value="Rhodanese-like_dom_sf"/>
</dbReference>
<dbReference type="OrthoDB" id="566238at2759"/>
<dbReference type="InterPro" id="IPR001763">
    <property type="entry name" value="Rhodanese-like_dom"/>
</dbReference>
<protein>
    <recommendedName>
        <fullName evidence="1">Rhodanese domain-containing protein</fullName>
    </recommendedName>
</protein>
<dbReference type="EMBL" id="LJIG01022459">
    <property type="protein sequence ID" value="KRT80472.1"/>
    <property type="molecule type" value="Genomic_DNA"/>
</dbReference>
<sequence length="169" mass="19050">MFRRNLLISIFNIAARTYSSKVIRLHHRRCIAKRTIFAENKVFNAQIASMSSGDTKLASFEEVKNLKDNKSVLLIDVREPQELKETGIIPGSINIPLSDLESTLKATAAEKFLAQFQREKPDLGTPLVFSCKAGIRSEKAQNIALKLGYSNVRNYKGGWLDWEKHIKSG</sequence>
<dbReference type="PROSITE" id="PS50206">
    <property type="entry name" value="RHODANESE_3"/>
    <property type="match status" value="1"/>
</dbReference>
<name>A0A0T6AZG1_9SCAR</name>
<comment type="caution">
    <text evidence="2">The sequence shown here is derived from an EMBL/GenBank/DDBJ whole genome shotgun (WGS) entry which is preliminary data.</text>
</comment>
<evidence type="ECO:0000313" key="2">
    <source>
        <dbReference type="EMBL" id="KRT80472.1"/>
    </source>
</evidence>
<dbReference type="PANTHER" id="PTHR44086:SF10">
    <property type="entry name" value="THIOSULFATE SULFURTRANSFERASE_RHODANESE-LIKE DOMAIN-CONTAINING PROTEIN 3"/>
    <property type="match status" value="1"/>
</dbReference>
<dbReference type="SUPFAM" id="SSF52821">
    <property type="entry name" value="Rhodanese/Cell cycle control phosphatase"/>
    <property type="match status" value="1"/>
</dbReference>
<dbReference type="Gene3D" id="3.40.250.10">
    <property type="entry name" value="Rhodanese-like domain"/>
    <property type="match status" value="1"/>
</dbReference>
<dbReference type="CDD" id="cd01519">
    <property type="entry name" value="RHOD_HSP67B2"/>
    <property type="match status" value="1"/>
</dbReference>
<accession>A0A0T6AZG1</accession>